<evidence type="ECO:0000313" key="16">
    <source>
        <dbReference type="EMBL" id="KAH7033177.1"/>
    </source>
</evidence>
<dbReference type="PROSITE" id="PS00108">
    <property type="entry name" value="PROTEIN_KINASE_ST"/>
    <property type="match status" value="1"/>
</dbReference>
<evidence type="ECO:0000256" key="4">
    <source>
        <dbReference type="ARBA" id="ARBA00022741"/>
    </source>
</evidence>
<keyword evidence="6 11" id="KW-0067">ATP-binding</keyword>
<dbReference type="CDD" id="cd14012">
    <property type="entry name" value="PK_eIF2AK_GCN2_rpt1"/>
    <property type="match status" value="1"/>
</dbReference>
<dbReference type="InterPro" id="IPR006575">
    <property type="entry name" value="RWD_dom"/>
</dbReference>
<dbReference type="Gene3D" id="1.10.510.10">
    <property type="entry name" value="Transferase(Phosphotransferase) domain 1"/>
    <property type="match status" value="2"/>
</dbReference>
<evidence type="ECO:0000256" key="12">
    <source>
        <dbReference type="PROSITE-ProRule" id="PRU10141"/>
    </source>
</evidence>
<dbReference type="FunFam" id="1.10.510.10:FF:000821">
    <property type="entry name" value="Serine/threonine-protein kinase gcn2"/>
    <property type="match status" value="1"/>
</dbReference>
<dbReference type="CDD" id="cd14046">
    <property type="entry name" value="STKc_EIF2AK4_GCN2_rpt2"/>
    <property type="match status" value="1"/>
</dbReference>
<feature type="compositionally biased region" description="Acidic residues" evidence="13">
    <location>
        <begin position="713"/>
        <end position="734"/>
    </location>
</feature>
<dbReference type="Pfam" id="PF00069">
    <property type="entry name" value="Pkinase"/>
    <property type="match status" value="3"/>
</dbReference>
<dbReference type="FunFam" id="3.30.200.20:FF:000379">
    <property type="entry name" value="eIF-2-alpha kinase GCN2"/>
    <property type="match status" value="1"/>
</dbReference>
<proteinExistence type="inferred from homology"/>
<dbReference type="InterPro" id="IPR016255">
    <property type="entry name" value="Gcn2"/>
</dbReference>
<dbReference type="CDD" id="cd23823">
    <property type="entry name" value="RWD_GCN2"/>
    <property type="match status" value="1"/>
</dbReference>
<evidence type="ECO:0000313" key="17">
    <source>
        <dbReference type="Proteomes" id="UP000756346"/>
    </source>
</evidence>
<evidence type="ECO:0000256" key="7">
    <source>
        <dbReference type="ARBA" id="ARBA00037982"/>
    </source>
</evidence>
<feature type="binding site" evidence="11">
    <location>
        <begin position="593"/>
        <end position="601"/>
    </location>
    <ligand>
        <name>ATP</name>
        <dbReference type="ChEBI" id="CHEBI:30616"/>
    </ligand>
</feature>
<evidence type="ECO:0000256" key="9">
    <source>
        <dbReference type="ARBA" id="ARBA00048679"/>
    </source>
</evidence>
<feature type="region of interest" description="Disordered" evidence="13">
    <location>
        <begin position="1450"/>
        <end position="1469"/>
    </location>
</feature>
<evidence type="ECO:0000256" key="3">
    <source>
        <dbReference type="ARBA" id="ARBA00022679"/>
    </source>
</evidence>
<dbReference type="GO" id="GO:0005737">
    <property type="term" value="C:cytoplasm"/>
    <property type="evidence" value="ECO:0007669"/>
    <property type="project" value="TreeGrafter"/>
</dbReference>
<dbReference type="OrthoDB" id="341578at2759"/>
<evidence type="ECO:0000256" key="6">
    <source>
        <dbReference type="ARBA" id="ARBA00022840"/>
    </source>
</evidence>
<feature type="domain" description="RWD" evidence="15">
    <location>
        <begin position="38"/>
        <end position="150"/>
    </location>
</feature>
<dbReference type="Gene3D" id="3.30.200.20">
    <property type="entry name" value="Phosphorylase Kinase, domain 1"/>
    <property type="match status" value="1"/>
</dbReference>
<dbReference type="SMART" id="SM00591">
    <property type="entry name" value="RWD"/>
    <property type="match status" value="1"/>
</dbReference>
<evidence type="ECO:0000259" key="14">
    <source>
        <dbReference type="PROSITE" id="PS50011"/>
    </source>
</evidence>
<keyword evidence="17" id="KW-1185">Reference proteome</keyword>
<feature type="region of interest" description="Disordered" evidence="13">
    <location>
        <begin position="158"/>
        <end position="237"/>
    </location>
</feature>
<reference evidence="16" key="1">
    <citation type="journal article" date="2021" name="Nat. Commun.">
        <title>Genetic determinants of endophytism in the Arabidopsis root mycobiome.</title>
        <authorList>
            <person name="Mesny F."/>
            <person name="Miyauchi S."/>
            <person name="Thiergart T."/>
            <person name="Pickel B."/>
            <person name="Atanasova L."/>
            <person name="Karlsson M."/>
            <person name="Huettel B."/>
            <person name="Barry K.W."/>
            <person name="Haridas S."/>
            <person name="Chen C."/>
            <person name="Bauer D."/>
            <person name="Andreopoulos W."/>
            <person name="Pangilinan J."/>
            <person name="LaButti K."/>
            <person name="Riley R."/>
            <person name="Lipzen A."/>
            <person name="Clum A."/>
            <person name="Drula E."/>
            <person name="Henrissat B."/>
            <person name="Kohler A."/>
            <person name="Grigoriev I.V."/>
            <person name="Martin F.M."/>
            <person name="Hacquard S."/>
        </authorList>
    </citation>
    <scope>NUCLEOTIDE SEQUENCE</scope>
    <source>
        <strain evidence="16">MPI-CAGE-CH-0230</strain>
    </source>
</reference>
<keyword evidence="4 11" id="KW-0547">Nucleotide-binding</keyword>
<dbReference type="GO" id="GO:0000077">
    <property type="term" value="P:DNA damage checkpoint signaling"/>
    <property type="evidence" value="ECO:0007669"/>
    <property type="project" value="InterPro"/>
</dbReference>
<evidence type="ECO:0000256" key="10">
    <source>
        <dbReference type="PIRSR" id="PIRSR000660-1"/>
    </source>
</evidence>
<feature type="region of interest" description="Disordered" evidence="13">
    <location>
        <begin position="708"/>
        <end position="743"/>
    </location>
</feature>
<dbReference type="InterPro" id="IPR011009">
    <property type="entry name" value="Kinase-like_dom_sf"/>
</dbReference>
<keyword evidence="2" id="KW-0723">Serine/threonine-protein kinase</keyword>
<dbReference type="PIRSF" id="PIRSF000660">
    <property type="entry name" value="Ser/Thr_PK_GCN2"/>
    <property type="match status" value="1"/>
</dbReference>
<accession>A0A9P9BVB3</accession>
<feature type="region of interest" description="Disordered" evidence="13">
    <location>
        <begin position="657"/>
        <end position="681"/>
    </location>
</feature>
<dbReference type="GO" id="GO:0005634">
    <property type="term" value="C:nucleus"/>
    <property type="evidence" value="ECO:0007669"/>
    <property type="project" value="TreeGrafter"/>
</dbReference>
<comment type="catalytic activity">
    <reaction evidence="8">
        <text>L-threonyl-[protein] + ATP = O-phospho-L-threonyl-[protein] + ADP + H(+)</text>
        <dbReference type="Rhea" id="RHEA:46608"/>
        <dbReference type="Rhea" id="RHEA-COMP:11060"/>
        <dbReference type="Rhea" id="RHEA-COMP:11605"/>
        <dbReference type="ChEBI" id="CHEBI:15378"/>
        <dbReference type="ChEBI" id="CHEBI:30013"/>
        <dbReference type="ChEBI" id="CHEBI:30616"/>
        <dbReference type="ChEBI" id="CHEBI:61977"/>
        <dbReference type="ChEBI" id="CHEBI:456216"/>
        <dbReference type="EC" id="2.7.11.1"/>
    </reaction>
</comment>
<dbReference type="InterPro" id="IPR050339">
    <property type="entry name" value="CC_SR_Kinase"/>
</dbReference>
<dbReference type="PROSITE" id="PS50011">
    <property type="entry name" value="PROTEIN_KINASE_DOM"/>
    <property type="match status" value="2"/>
</dbReference>
<dbReference type="Pfam" id="PF12745">
    <property type="entry name" value="HGTP_anticodon2"/>
    <property type="match status" value="1"/>
</dbReference>
<dbReference type="SUPFAM" id="SSF55681">
    <property type="entry name" value="Class II aaRS and biotin synthetases"/>
    <property type="match status" value="1"/>
</dbReference>
<dbReference type="PROSITE" id="PS50908">
    <property type="entry name" value="RWD"/>
    <property type="match status" value="1"/>
</dbReference>
<dbReference type="InterPro" id="IPR017441">
    <property type="entry name" value="Protein_kinase_ATP_BS"/>
</dbReference>
<dbReference type="Gene3D" id="3.30.930.10">
    <property type="entry name" value="Bira Bifunctional Protein, Domain 2"/>
    <property type="match status" value="1"/>
</dbReference>
<evidence type="ECO:0000256" key="1">
    <source>
        <dbReference type="ARBA" id="ARBA00012513"/>
    </source>
</evidence>
<dbReference type="SUPFAM" id="SSF54495">
    <property type="entry name" value="UBC-like"/>
    <property type="match status" value="1"/>
</dbReference>
<dbReference type="InterPro" id="IPR000719">
    <property type="entry name" value="Prot_kinase_dom"/>
</dbReference>
<dbReference type="InterPro" id="IPR024435">
    <property type="entry name" value="HisRS-related_dom"/>
</dbReference>
<dbReference type="InterPro" id="IPR036621">
    <property type="entry name" value="Anticodon-bd_dom_sf"/>
</dbReference>
<dbReference type="GO" id="GO:0005524">
    <property type="term" value="F:ATP binding"/>
    <property type="evidence" value="ECO:0007669"/>
    <property type="project" value="UniProtKB-UniRule"/>
</dbReference>
<dbReference type="GO" id="GO:0009893">
    <property type="term" value="P:positive regulation of metabolic process"/>
    <property type="evidence" value="ECO:0007669"/>
    <property type="project" value="UniProtKB-ARBA"/>
</dbReference>
<evidence type="ECO:0000256" key="8">
    <source>
        <dbReference type="ARBA" id="ARBA00047899"/>
    </source>
</evidence>
<dbReference type="Proteomes" id="UP000756346">
    <property type="component" value="Unassembled WGS sequence"/>
</dbReference>
<dbReference type="Gene3D" id="3.40.50.800">
    <property type="entry name" value="Anticodon-binding domain"/>
    <property type="match status" value="1"/>
</dbReference>
<dbReference type="RefSeq" id="XP_046014009.1">
    <property type="nucleotide sequence ID" value="XM_046153612.1"/>
</dbReference>
<feature type="compositionally biased region" description="Polar residues" evidence="13">
    <location>
        <begin position="667"/>
        <end position="681"/>
    </location>
</feature>
<dbReference type="GO" id="GO:0004694">
    <property type="term" value="F:eukaryotic translation initiation factor 2alpha kinase activity"/>
    <property type="evidence" value="ECO:0007669"/>
    <property type="project" value="InterPro"/>
</dbReference>
<evidence type="ECO:0000256" key="13">
    <source>
        <dbReference type="SAM" id="MobiDB-lite"/>
    </source>
</evidence>
<comment type="catalytic activity">
    <reaction evidence="9">
        <text>L-seryl-[protein] + ATP = O-phospho-L-seryl-[protein] + ADP + H(+)</text>
        <dbReference type="Rhea" id="RHEA:17989"/>
        <dbReference type="Rhea" id="RHEA-COMP:9863"/>
        <dbReference type="Rhea" id="RHEA-COMP:11604"/>
        <dbReference type="ChEBI" id="CHEBI:15378"/>
        <dbReference type="ChEBI" id="CHEBI:29999"/>
        <dbReference type="ChEBI" id="CHEBI:30616"/>
        <dbReference type="ChEBI" id="CHEBI:83421"/>
        <dbReference type="ChEBI" id="CHEBI:456216"/>
        <dbReference type="EC" id="2.7.11.1"/>
    </reaction>
</comment>
<gene>
    <name evidence="16" type="ORF">B0I36DRAFT_320919</name>
</gene>
<dbReference type="InterPro" id="IPR045864">
    <property type="entry name" value="aa-tRNA-synth_II/BPL/LPL"/>
</dbReference>
<dbReference type="EMBL" id="JAGTJQ010000004">
    <property type="protein sequence ID" value="KAH7033177.1"/>
    <property type="molecule type" value="Genomic_DNA"/>
</dbReference>
<dbReference type="InterPro" id="IPR041715">
    <property type="entry name" value="HisRS-like_core"/>
</dbReference>
<organism evidence="16 17">
    <name type="scientific">Microdochium trichocladiopsis</name>
    <dbReference type="NCBI Taxonomy" id="1682393"/>
    <lineage>
        <taxon>Eukaryota</taxon>
        <taxon>Fungi</taxon>
        <taxon>Dikarya</taxon>
        <taxon>Ascomycota</taxon>
        <taxon>Pezizomycotina</taxon>
        <taxon>Sordariomycetes</taxon>
        <taxon>Xylariomycetidae</taxon>
        <taxon>Xylariales</taxon>
        <taxon>Microdochiaceae</taxon>
        <taxon>Microdochium</taxon>
    </lineage>
</organism>
<comment type="similarity">
    <text evidence="7">Belongs to the protein kinase superfamily. Ser/Thr protein kinase family. GCN2 subfamily.</text>
</comment>
<dbReference type="Gene3D" id="3.10.110.10">
    <property type="entry name" value="Ubiquitin Conjugating Enzyme"/>
    <property type="match status" value="1"/>
</dbReference>
<feature type="binding site" evidence="11">
    <location>
        <position position="616"/>
    </location>
    <ligand>
        <name>ATP</name>
        <dbReference type="ChEBI" id="CHEBI:30616"/>
    </ligand>
</feature>
<dbReference type="SUPFAM" id="SSF56112">
    <property type="entry name" value="Protein kinase-like (PK-like)"/>
    <property type="match status" value="2"/>
</dbReference>
<dbReference type="FunFam" id="3.10.110.10:FF:000050">
    <property type="entry name" value="eIF-2-alpha kinase GCN2"/>
    <property type="match status" value="1"/>
</dbReference>
<evidence type="ECO:0000259" key="15">
    <source>
        <dbReference type="PROSITE" id="PS50908"/>
    </source>
</evidence>
<dbReference type="PROSITE" id="PS00107">
    <property type="entry name" value="PROTEIN_KINASE_ATP"/>
    <property type="match status" value="1"/>
</dbReference>
<evidence type="ECO:0000256" key="11">
    <source>
        <dbReference type="PIRSR" id="PIRSR000660-2"/>
    </source>
</evidence>
<evidence type="ECO:0000256" key="5">
    <source>
        <dbReference type="ARBA" id="ARBA00022777"/>
    </source>
</evidence>
<dbReference type="SMART" id="SM00220">
    <property type="entry name" value="S_TKc"/>
    <property type="match status" value="2"/>
</dbReference>
<dbReference type="Pfam" id="PF13393">
    <property type="entry name" value="tRNA-synt_His"/>
    <property type="match status" value="1"/>
</dbReference>
<sequence length="1614" mass="180035">MAWKTQPNQSKDDSTYPGLLPTSPDGTVRSHYIETQTEEVFALQAIYGDDFIEHKAANTAWKKAEPSFDLRIKASSNEDIALTLSVVLTATYPKSAPLLSIKDDDSLSKSTQFKVQNFITAKPKALVQAATGEPMIHELVEGLQDILEDAALAKAMGTERSLEEERAAHEAELARQAQEQREEEERKRQDATKEEERVMQDMIQKEVDRQRLKVKESKKRNRQGVSNHVTEDSQAADGDAVEFDEAVELTSSNGAVFFFNSVTGRSEVCVGQIATTYRAWPNVSGGYTCSALALKEYELRAASKESAQFKTQVQTLEADLEAVKKIKHRNIVPLLNYRIDRSPVDTEPASLSWTVRVLTPLAERGSLQELLEIAGQLDVGKVRAWTADLLNAVGHLHNHGIVHQDIHTNNVLIFRESMGDMVPKLCDMAYERQLQNLCRKSRAVASSSSARSAYWLPPEIAGNSKPHFTQKTDVWDLGVVFLQMIFGVDVFQRYQSPGSLMDSLSLSGPLHELVARFFKSDPKKRPRAFELGSSEFLATDAPILISETPSMLSPSQSTLSLHHQLPVRVRRESTTQNHMHSRYKEDFVEEGRLGKGGFGEVVKARKKLDGQIYAIKKISQRSSASLSEVLKEVRLLSQISHPAVVRYYNTWLEEVPDLPENDDDASTENATTDMSRQTDSHGLNIEFATDTGGLDFISSTGFPAIEFDARDSESEDEESDSDDEETESEDDSTVEDSALAAMPSPRRVRSYQRGFRTVMYISMEYCDKRTLRDLIQRNLYKETDEIWRLFRQILEGLVYIHGLSIVHRDLKPDNIFIGLGPDGLNNVKIGDFGLATTGQFAVDKQSSALDSSDMTRSIGTSYYVAPEVRRGGGSYTSKVDMYSLGVMFFEMNYHSMLGMERADKLGKLGTQSQLPDDFQPADRTTTEIVQSLVTHDVKQRPSSAELLRSGKLPVQLENETTRRALASLTDSASPYYPKVVSTLFSQPVEPTKDYTWDMSAQTQSVTELLYQGIVKEELVGIFRKHGAVEVNRSSLYPRSSHYSANQNLVKLLDESGCVVQLPFDLMLGNARALAKQDGSTIAKRSYTFGRVYRQKQSGGQPLMIGEVDFDVVSADNLDLALKEAEVIKVLDEIIETFPSPSPMCFHLGHSDLLQLIFDFCNVDLNARHLTAESLSKLNIHSFTFQKIRTELRSPLIGISATSIEDLKRFDFRDTPTKAFNKLKTIFDGSPLYEKVQSTIAHLKDVIEYTKRLGIRSKIYINPLSSVKENFFGGGILFQCIYDKKFRDVFAAGGRYDSLIRAHRPKIGNQAKGLHAVGFSLAWEKLARLPKSGGKTFLKKAEEEPQGIFNTKRCDVLVASFDAHILRTAGLELLSLLWAHDVSAELARDARSPDELVSRNRDESYSWIIMLKQDSILKIRTMDRKDVADVEIPNSQVLNWLRAAIRERTSRHAGSSLRGPDNPLALGTSTYASGGGAGGGGGSSGAGGVAMLNPEQEVRVLIAGTRSKKFNRRIVIEQAQANAASLLQTFLDGPIAAVETSDMVLDLIQGTALSDAEGWRRAEQSVDKNERKYVQEIHDMLSSWRAAWEGGQAAERHAFVYNFRTTKCIYYDLGA</sequence>
<protein>
    <recommendedName>
        <fullName evidence="1">non-specific serine/threonine protein kinase</fullName>
        <ecNumber evidence="1">2.7.11.1</ecNumber>
    </recommendedName>
</protein>
<feature type="compositionally biased region" description="Acidic residues" evidence="13">
    <location>
        <begin position="657"/>
        <end position="666"/>
    </location>
</feature>
<dbReference type="FunFam" id="3.30.930.10:FF:000074">
    <property type="entry name" value="Serine/threonine-protein kinase gcn2"/>
    <property type="match status" value="1"/>
</dbReference>
<dbReference type="InterPro" id="IPR016135">
    <property type="entry name" value="UBQ-conjugating_enzyme/RWD"/>
</dbReference>
<dbReference type="PANTHER" id="PTHR11042">
    <property type="entry name" value="EUKARYOTIC TRANSLATION INITIATION FACTOR 2-ALPHA KINASE EIF2-ALPHA KINASE -RELATED"/>
    <property type="match status" value="1"/>
</dbReference>
<name>A0A9P9BVB3_9PEZI</name>
<dbReference type="GeneID" id="70183158"/>
<dbReference type="PANTHER" id="PTHR11042:SF136">
    <property type="entry name" value="EIF-2-ALPHA KINASE GCN2"/>
    <property type="match status" value="1"/>
</dbReference>
<comment type="caution">
    <text evidence="16">The sequence shown here is derived from an EMBL/GenBank/DDBJ whole genome shotgun (WGS) entry which is preliminary data.</text>
</comment>
<feature type="compositionally biased region" description="Basic and acidic residues" evidence="13">
    <location>
        <begin position="160"/>
        <end position="215"/>
    </location>
</feature>
<dbReference type="EC" id="2.7.11.1" evidence="1"/>
<feature type="region of interest" description="Disordered" evidence="13">
    <location>
        <begin position="1"/>
        <end position="23"/>
    </location>
</feature>
<dbReference type="InterPro" id="IPR008271">
    <property type="entry name" value="Ser/Thr_kinase_AS"/>
</dbReference>
<dbReference type="Pfam" id="PF05773">
    <property type="entry name" value="RWD"/>
    <property type="match status" value="1"/>
</dbReference>
<feature type="domain" description="Protein kinase" evidence="14">
    <location>
        <begin position="587"/>
        <end position="952"/>
    </location>
</feature>
<keyword evidence="5" id="KW-0418">Kinase</keyword>
<feature type="domain" description="Protein kinase" evidence="14">
    <location>
        <begin position="262"/>
        <end position="537"/>
    </location>
</feature>
<feature type="binding site" evidence="12">
    <location>
        <position position="617"/>
    </location>
    <ligand>
        <name>ATP</name>
        <dbReference type="ChEBI" id="CHEBI:30616"/>
    </ligand>
</feature>
<evidence type="ECO:0000256" key="2">
    <source>
        <dbReference type="ARBA" id="ARBA00022527"/>
    </source>
</evidence>
<feature type="active site" description="Proton acceptor" evidence="10">
    <location>
        <position position="809"/>
    </location>
</feature>
<keyword evidence="3" id="KW-0808">Transferase</keyword>